<dbReference type="PANTHER" id="PTHR43576">
    <property type="entry name" value="ALPHA-L-ARABINOFURANOSIDASE C-RELATED"/>
    <property type="match status" value="1"/>
</dbReference>
<reference evidence="3 4" key="1">
    <citation type="submission" date="2021-03" db="EMBL/GenBank/DDBJ databases">
        <title>Genomic Encyclopedia of Type Strains, Phase IV (KMG-IV): sequencing the most valuable type-strain genomes for metagenomic binning, comparative biology and taxonomic classification.</title>
        <authorList>
            <person name="Goeker M."/>
        </authorList>
    </citation>
    <scope>NUCLEOTIDE SEQUENCE [LARGE SCALE GENOMIC DNA]</scope>
    <source>
        <strain evidence="3 4">DSM 26048</strain>
    </source>
</reference>
<name>A0ABS4IWU3_9BACL</name>
<organism evidence="3 4">
    <name type="scientific">Paenibacillus eucommiae</name>
    <dbReference type="NCBI Taxonomy" id="1355755"/>
    <lineage>
        <taxon>Bacteria</taxon>
        <taxon>Bacillati</taxon>
        <taxon>Bacillota</taxon>
        <taxon>Bacilli</taxon>
        <taxon>Bacillales</taxon>
        <taxon>Paenibacillaceae</taxon>
        <taxon>Paenibacillus</taxon>
    </lineage>
</organism>
<accession>A0ABS4IWU3</accession>
<dbReference type="InterPro" id="IPR017853">
    <property type="entry name" value="GH"/>
</dbReference>
<dbReference type="SUPFAM" id="SSF51445">
    <property type="entry name" value="(Trans)glycosidases"/>
    <property type="match status" value="1"/>
</dbReference>
<proteinExistence type="predicted"/>
<dbReference type="InterPro" id="IPR055235">
    <property type="entry name" value="ASD1_cat"/>
</dbReference>
<dbReference type="RefSeq" id="WP_209972781.1">
    <property type="nucleotide sequence ID" value="NZ_JAGGLB010000012.1"/>
</dbReference>
<comment type="pathway">
    <text evidence="1">Glycan metabolism.</text>
</comment>
<dbReference type="Pfam" id="PF22848">
    <property type="entry name" value="ASD1_dom"/>
    <property type="match status" value="1"/>
</dbReference>
<evidence type="ECO:0000256" key="1">
    <source>
        <dbReference type="ARBA" id="ARBA00004881"/>
    </source>
</evidence>
<protein>
    <submittedName>
        <fullName evidence="3">Alpha-L-arabinofuranosidase</fullName>
    </submittedName>
</protein>
<keyword evidence="4" id="KW-1185">Reference proteome</keyword>
<dbReference type="Proteomes" id="UP001519287">
    <property type="component" value="Unassembled WGS sequence"/>
</dbReference>
<dbReference type="Gene3D" id="3.20.20.80">
    <property type="entry name" value="Glycosidases"/>
    <property type="match status" value="1"/>
</dbReference>
<sequence length="597" mass="67029">MTYRVEISEGQGVSVSAGIMGSNLEMGIFTNRVLLSERLDNPKFAGPEGPSGIAPGWLPRGLHYGPGQYKLVQGMGMNGGEAQLVLVYADRSSGSLLQTGRKIKAGERLEAEIWAMVRHQPATIEVSLRPLAASAPDYCVQQLKIDSAYWKKYTVVLDCPASDPEAVFVVAVQGPGAVYFDQIHLRPLNEPGVNQELQELINSLELPNLRFPGGCTSVSYHWRKGTGPVHLREVCQDPVNKGRLEYDFGFEEYLEMCCKHGIQPFLAINIGTGTPDEAGEWAQYCTDWYSQRGIEPPVIYFQMGNEHYGRWELAHMDAAMYVQALQAFVPRVRQGYAKARIVVLGEPISIGVWQPDSLWREEVLKEAKELFDVISLNRYKGQWHVEPEKQMINAADSAQKIVTDLRELIADCRKHGSSARVALTEWNYWTTASHWDGKDFYEPDDVRHGMFYVGMIQALARLAPDMEVANYYHLINIMGMVRNDNSEISETSIAKLYRLYRPVFPGEMVPVKLEQPEWEDGAQMVDAFAIRSKGSLWLYLSNRSSCRSAKVELPSLEWRSANKMSAKDTNSPMEITEPPSAGAAVELPPLSLIRIEF</sequence>
<evidence type="ECO:0000313" key="4">
    <source>
        <dbReference type="Proteomes" id="UP001519287"/>
    </source>
</evidence>
<dbReference type="EMBL" id="JAGGLB010000012">
    <property type="protein sequence ID" value="MBP1992060.1"/>
    <property type="molecule type" value="Genomic_DNA"/>
</dbReference>
<evidence type="ECO:0000313" key="3">
    <source>
        <dbReference type="EMBL" id="MBP1992060.1"/>
    </source>
</evidence>
<gene>
    <name evidence="3" type="ORF">J2Z66_003668</name>
</gene>
<feature type="domain" description="Alpha-L-arabinofuranosidase 1 catalytic" evidence="2">
    <location>
        <begin position="202"/>
        <end position="275"/>
    </location>
</feature>
<dbReference type="PANTHER" id="PTHR43576:SF2">
    <property type="entry name" value="INTRACELLULAR EXO-ALPHA-L-ARABINOFURANOSIDASE 2"/>
    <property type="match status" value="1"/>
</dbReference>
<evidence type="ECO:0000259" key="2">
    <source>
        <dbReference type="Pfam" id="PF22848"/>
    </source>
</evidence>
<comment type="caution">
    <text evidence="3">The sequence shown here is derived from an EMBL/GenBank/DDBJ whole genome shotgun (WGS) entry which is preliminary data.</text>
</comment>